<dbReference type="Gene3D" id="3.40.50.1820">
    <property type="entry name" value="alpha/beta hydrolase"/>
    <property type="match status" value="1"/>
</dbReference>
<feature type="domain" description="AB hydrolase-1" evidence="1">
    <location>
        <begin position="35"/>
        <end position="247"/>
    </location>
</feature>
<dbReference type="STRING" id="295108.HT99x_03104"/>
<dbReference type="Proteomes" id="UP000051497">
    <property type="component" value="Unassembled WGS sequence"/>
</dbReference>
<evidence type="ECO:0000313" key="3">
    <source>
        <dbReference type="EMBL" id="MCS5710633.1"/>
    </source>
</evidence>
<dbReference type="InterPro" id="IPR000073">
    <property type="entry name" value="AB_hydrolase_1"/>
</dbReference>
<dbReference type="OrthoDB" id="9814966at2"/>
<dbReference type="EMBL" id="LKAJ02000001">
    <property type="protein sequence ID" value="MCS5710633.1"/>
    <property type="molecule type" value="Genomic_DNA"/>
</dbReference>
<evidence type="ECO:0000313" key="2">
    <source>
        <dbReference type="EMBL" id="KRG17897.1"/>
    </source>
</evidence>
<reference evidence="2" key="1">
    <citation type="submission" date="2015-09" db="EMBL/GenBank/DDBJ databases">
        <title>Draft Genome Sequences of Two Novel Amoeba-resistant Intranuclear Bacteria, Candidatus Berkiella cookevillensis and Candidatus Berkiella aquae.</title>
        <authorList>
            <person name="Mehari Y.T."/>
            <person name="Arivett B.A."/>
            <person name="Farone A.L."/>
            <person name="Gunderson J.H."/>
            <person name="Farone M.B."/>
        </authorList>
    </citation>
    <scope>NUCLEOTIDE SEQUENCE [LARGE SCALE GENOMIC DNA]</scope>
    <source>
        <strain evidence="2">HT99</strain>
    </source>
</reference>
<evidence type="ECO:0000259" key="1">
    <source>
        <dbReference type="Pfam" id="PF12697"/>
    </source>
</evidence>
<comment type="caution">
    <text evidence="2">The sequence shown here is derived from an EMBL/GenBank/DDBJ whole genome shotgun (WGS) entry which is preliminary data.</text>
</comment>
<dbReference type="InterPro" id="IPR052897">
    <property type="entry name" value="Sec-Metab_Biosynth_Hydrolase"/>
</dbReference>
<protein>
    <submittedName>
        <fullName evidence="2 3">Alpha/beta hydrolase</fullName>
    </submittedName>
</protein>
<gene>
    <name evidence="3" type="ORF">HT99x_004265</name>
    <name evidence="2" type="ORF">HT99x_03104</name>
</gene>
<dbReference type="EMBL" id="LKAJ01000023">
    <property type="protein sequence ID" value="KRG17897.1"/>
    <property type="molecule type" value="Genomic_DNA"/>
</dbReference>
<dbReference type="PANTHER" id="PTHR37017">
    <property type="entry name" value="AB HYDROLASE-1 DOMAIN-CONTAINING PROTEIN-RELATED"/>
    <property type="match status" value="1"/>
</dbReference>
<reference evidence="3" key="2">
    <citation type="journal article" date="2016" name="Genome Announc.">
        <title>Draft Genome Sequences of Two Novel Amoeba-Resistant Intranuclear Bacteria, 'Candidatus Berkiella cookevillensis' and 'Candidatus Berkiella aquae'.</title>
        <authorList>
            <person name="Mehari Y.T."/>
            <person name="Arivett B.A."/>
            <person name="Farone A.L."/>
            <person name="Gunderson J.H."/>
            <person name="Farone M.B."/>
        </authorList>
    </citation>
    <scope>NUCLEOTIDE SEQUENCE</scope>
    <source>
        <strain evidence="3">HT99</strain>
    </source>
</reference>
<name>A0A0Q9YDL0_9GAMM</name>
<dbReference type="RefSeq" id="WP_075067689.1">
    <property type="nucleotide sequence ID" value="NZ_LKAJ02000001.1"/>
</dbReference>
<dbReference type="Pfam" id="PF12697">
    <property type="entry name" value="Abhydrolase_6"/>
    <property type="match status" value="1"/>
</dbReference>
<proteinExistence type="predicted"/>
<evidence type="ECO:0000313" key="4">
    <source>
        <dbReference type="Proteomes" id="UP000051497"/>
    </source>
</evidence>
<reference evidence="3" key="3">
    <citation type="submission" date="2021-06" db="EMBL/GenBank/DDBJ databases">
        <title>Genomic Description and Analysis of Intracellular Bacteria, Candidatus Berkiella cookevillensis and Candidatus Berkiella aquae.</title>
        <authorList>
            <person name="Kidane D.T."/>
            <person name="Mehari Y.T."/>
            <person name="Rice F.C."/>
            <person name="Arivett B.A."/>
            <person name="Farone A.L."/>
            <person name="Berk S.G."/>
            <person name="Farone M.B."/>
        </authorList>
    </citation>
    <scope>NUCLEOTIDE SEQUENCE</scope>
    <source>
        <strain evidence="3">HT99</strain>
    </source>
</reference>
<keyword evidence="2" id="KW-0378">Hydrolase</keyword>
<organism evidence="2">
    <name type="scientific">Candidatus Berkiella aquae</name>
    <dbReference type="NCBI Taxonomy" id="295108"/>
    <lineage>
        <taxon>Bacteria</taxon>
        <taxon>Pseudomonadati</taxon>
        <taxon>Pseudomonadota</taxon>
        <taxon>Gammaproteobacteria</taxon>
        <taxon>Candidatus Berkiellales</taxon>
        <taxon>Candidatus Berkiellaceae</taxon>
        <taxon>Candidatus Berkiella</taxon>
    </lineage>
</organism>
<sequence length="260" mass="28333">MKNPIFYRFRLLAVIVLTFIINTNVFAEVKPNPTVVLVHGAFSDGSIWSKVIPLLQVNNINVIATQIPLTSLTDDVATTQRTIDITSGPIVLVGHSYAGAVITQAGNSDKVKALVYIAAFAPEKGQSVSDLGTHLPPSPGTIGLTTDKFGFYHLSTQSLLENLAPDIPHQEALILTVTQTPTATKVFNEKVKTAAWKDKNNFYLVAKHDRMIQPDLERQFAHAMKATTVEISSSHVAMLSHPNEVAKLIIAAVEATRKEK</sequence>
<dbReference type="PANTHER" id="PTHR37017:SF11">
    <property type="entry name" value="ESTERASE_LIPASE_THIOESTERASE DOMAIN-CONTAINING PROTEIN"/>
    <property type="match status" value="1"/>
</dbReference>
<dbReference type="PATRIC" id="fig|1590043.3.peg.3155"/>
<dbReference type="GO" id="GO:0016787">
    <property type="term" value="F:hydrolase activity"/>
    <property type="evidence" value="ECO:0007669"/>
    <property type="project" value="UniProtKB-KW"/>
</dbReference>
<dbReference type="InterPro" id="IPR029058">
    <property type="entry name" value="AB_hydrolase_fold"/>
</dbReference>
<accession>A0A0Q9YDL0</accession>
<dbReference type="SUPFAM" id="SSF53474">
    <property type="entry name" value="alpha/beta-Hydrolases"/>
    <property type="match status" value="1"/>
</dbReference>
<dbReference type="AlphaFoldDB" id="A0A0Q9YDL0"/>
<keyword evidence="4" id="KW-1185">Reference proteome</keyword>